<dbReference type="SUPFAM" id="SSF52540">
    <property type="entry name" value="P-loop containing nucleoside triphosphate hydrolases"/>
    <property type="match status" value="1"/>
</dbReference>
<dbReference type="GO" id="GO:0005524">
    <property type="term" value="F:ATP binding"/>
    <property type="evidence" value="ECO:0007669"/>
    <property type="project" value="UniProtKB-UniRule"/>
</dbReference>
<keyword evidence="3 5" id="KW-0067">ATP-binding</keyword>
<feature type="binding site" evidence="5">
    <location>
        <begin position="11"/>
        <end position="16"/>
    </location>
    <ligand>
        <name>ATP</name>
        <dbReference type="ChEBI" id="CHEBI:30616"/>
    </ligand>
</feature>
<dbReference type="UniPathway" id="UPA00241">
    <property type="reaction ID" value="UER00356"/>
</dbReference>
<dbReference type="Proteomes" id="UP000178379">
    <property type="component" value="Unassembled WGS sequence"/>
</dbReference>
<accession>A0A1F6T1N8</accession>
<evidence type="ECO:0000256" key="6">
    <source>
        <dbReference type="NCBIfam" id="TIGR00152"/>
    </source>
</evidence>
<dbReference type="Pfam" id="PF01121">
    <property type="entry name" value="CoaE"/>
    <property type="match status" value="1"/>
</dbReference>
<dbReference type="CDD" id="cd02022">
    <property type="entry name" value="DPCK"/>
    <property type="match status" value="1"/>
</dbReference>
<name>A0A1F6T1N8_9PROT</name>
<organism evidence="7 8">
    <name type="scientific">Candidatus Muproteobacteria bacterium RBG_16_62_13</name>
    <dbReference type="NCBI Taxonomy" id="1817756"/>
    <lineage>
        <taxon>Bacteria</taxon>
        <taxon>Pseudomonadati</taxon>
        <taxon>Pseudomonadota</taxon>
        <taxon>Candidatus Muproteobacteria</taxon>
    </lineage>
</organism>
<gene>
    <name evidence="5" type="primary">coaE</name>
    <name evidence="7" type="ORF">A2140_01105</name>
</gene>
<dbReference type="GO" id="GO:0005737">
    <property type="term" value="C:cytoplasm"/>
    <property type="evidence" value="ECO:0007669"/>
    <property type="project" value="UniProtKB-SubCell"/>
</dbReference>
<proteinExistence type="inferred from homology"/>
<evidence type="ECO:0000256" key="2">
    <source>
        <dbReference type="ARBA" id="ARBA00022741"/>
    </source>
</evidence>
<dbReference type="InterPro" id="IPR001977">
    <property type="entry name" value="Depp_CoAkinase"/>
</dbReference>
<comment type="function">
    <text evidence="5">Catalyzes the phosphorylation of the 3'-hydroxyl group of dephosphocoenzyme A to form coenzyme A.</text>
</comment>
<evidence type="ECO:0000313" key="8">
    <source>
        <dbReference type="Proteomes" id="UP000178379"/>
    </source>
</evidence>
<comment type="pathway">
    <text evidence="5">Cofactor biosynthesis; coenzyme A biosynthesis; CoA from (R)-pantothenate: step 5/5.</text>
</comment>
<dbReference type="STRING" id="1817756.A2140_01105"/>
<reference evidence="7 8" key="1">
    <citation type="journal article" date="2016" name="Nat. Commun.">
        <title>Thousands of microbial genomes shed light on interconnected biogeochemical processes in an aquifer system.</title>
        <authorList>
            <person name="Anantharaman K."/>
            <person name="Brown C.T."/>
            <person name="Hug L.A."/>
            <person name="Sharon I."/>
            <person name="Castelle C.J."/>
            <person name="Probst A.J."/>
            <person name="Thomas B.C."/>
            <person name="Singh A."/>
            <person name="Wilkins M.J."/>
            <person name="Karaoz U."/>
            <person name="Brodie E.L."/>
            <person name="Williams K.H."/>
            <person name="Hubbard S.S."/>
            <person name="Banfield J.F."/>
        </authorList>
    </citation>
    <scope>NUCLEOTIDE SEQUENCE [LARGE SCALE GENOMIC DNA]</scope>
</reference>
<dbReference type="InterPro" id="IPR027417">
    <property type="entry name" value="P-loop_NTPase"/>
</dbReference>
<keyword evidence="4 5" id="KW-0173">Coenzyme A biosynthesis</keyword>
<dbReference type="PANTHER" id="PTHR10695">
    <property type="entry name" value="DEPHOSPHO-COA KINASE-RELATED"/>
    <property type="match status" value="1"/>
</dbReference>
<evidence type="ECO:0000256" key="1">
    <source>
        <dbReference type="ARBA" id="ARBA00009018"/>
    </source>
</evidence>
<dbReference type="HAMAP" id="MF_00376">
    <property type="entry name" value="Dephospho_CoA_kinase"/>
    <property type="match status" value="1"/>
</dbReference>
<keyword evidence="5" id="KW-0963">Cytoplasm</keyword>
<evidence type="ECO:0000256" key="4">
    <source>
        <dbReference type="ARBA" id="ARBA00022993"/>
    </source>
</evidence>
<sequence>MLRIGLTGGIGSGKSVVAGMFARLGTPIIDTDVISHELTRPNAPGYRQIVNAFGKDYLGPDGELDRRVLRERVFHYPQDRLRLEAILHPLIRAEVGRVLESTSSPYVIIVVPLLMEAGFTDLVDRILVVDTGEAEQLRRTQARSTLPEQEIRLIMQSQLDRPSRLAAAHDVLHNDTDLGRLEAEVGNLHRRYLEIARQAGGNDPDG</sequence>
<protein>
    <recommendedName>
        <fullName evidence="5 6">Dephospho-CoA kinase</fullName>
        <ecNumber evidence="5 6">2.7.1.24</ecNumber>
    </recommendedName>
    <alternativeName>
        <fullName evidence="5">Dephosphocoenzyme A kinase</fullName>
    </alternativeName>
</protein>
<evidence type="ECO:0000256" key="5">
    <source>
        <dbReference type="HAMAP-Rule" id="MF_00376"/>
    </source>
</evidence>
<keyword evidence="5" id="KW-0808">Transferase</keyword>
<comment type="caution">
    <text evidence="7">The sequence shown here is derived from an EMBL/GenBank/DDBJ whole genome shotgun (WGS) entry which is preliminary data.</text>
</comment>
<dbReference type="GO" id="GO:0015937">
    <property type="term" value="P:coenzyme A biosynthetic process"/>
    <property type="evidence" value="ECO:0007669"/>
    <property type="project" value="UniProtKB-UniRule"/>
</dbReference>
<dbReference type="PANTHER" id="PTHR10695:SF46">
    <property type="entry name" value="BIFUNCTIONAL COENZYME A SYNTHASE-RELATED"/>
    <property type="match status" value="1"/>
</dbReference>
<dbReference type="EC" id="2.7.1.24" evidence="5 6"/>
<dbReference type="NCBIfam" id="TIGR00152">
    <property type="entry name" value="dephospho-CoA kinase"/>
    <property type="match status" value="1"/>
</dbReference>
<keyword evidence="5 7" id="KW-0418">Kinase</keyword>
<dbReference type="AlphaFoldDB" id="A0A1F6T1N8"/>
<evidence type="ECO:0000313" key="7">
    <source>
        <dbReference type="EMBL" id="OGI38915.1"/>
    </source>
</evidence>
<dbReference type="PROSITE" id="PS51219">
    <property type="entry name" value="DPCK"/>
    <property type="match status" value="1"/>
</dbReference>
<comment type="catalytic activity">
    <reaction evidence="5">
        <text>3'-dephospho-CoA + ATP = ADP + CoA + H(+)</text>
        <dbReference type="Rhea" id="RHEA:18245"/>
        <dbReference type="ChEBI" id="CHEBI:15378"/>
        <dbReference type="ChEBI" id="CHEBI:30616"/>
        <dbReference type="ChEBI" id="CHEBI:57287"/>
        <dbReference type="ChEBI" id="CHEBI:57328"/>
        <dbReference type="ChEBI" id="CHEBI:456216"/>
        <dbReference type="EC" id="2.7.1.24"/>
    </reaction>
</comment>
<keyword evidence="2 5" id="KW-0547">Nucleotide-binding</keyword>
<dbReference type="EMBL" id="MFSQ01000110">
    <property type="protein sequence ID" value="OGI38915.1"/>
    <property type="molecule type" value="Genomic_DNA"/>
</dbReference>
<dbReference type="GO" id="GO:0004140">
    <property type="term" value="F:dephospho-CoA kinase activity"/>
    <property type="evidence" value="ECO:0007669"/>
    <property type="project" value="UniProtKB-UniRule"/>
</dbReference>
<dbReference type="Gene3D" id="3.40.50.300">
    <property type="entry name" value="P-loop containing nucleotide triphosphate hydrolases"/>
    <property type="match status" value="1"/>
</dbReference>
<comment type="subcellular location">
    <subcellularLocation>
        <location evidence="5">Cytoplasm</location>
    </subcellularLocation>
</comment>
<comment type="similarity">
    <text evidence="1 5">Belongs to the CoaE family.</text>
</comment>
<evidence type="ECO:0000256" key="3">
    <source>
        <dbReference type="ARBA" id="ARBA00022840"/>
    </source>
</evidence>